<dbReference type="AlphaFoldDB" id="A0AAN8WK93"/>
<proteinExistence type="predicted"/>
<comment type="caution">
    <text evidence="3">The sequence shown here is derived from an EMBL/GenBank/DDBJ whole genome shotgun (WGS) entry which is preliminary data.</text>
</comment>
<dbReference type="GO" id="GO:0005634">
    <property type="term" value="C:nucleus"/>
    <property type="evidence" value="ECO:0007669"/>
    <property type="project" value="UniProtKB-SubCell"/>
</dbReference>
<accession>A0AAN8WK93</accession>
<dbReference type="EMBL" id="JAXCGZ010021208">
    <property type="protein sequence ID" value="KAK7056577.1"/>
    <property type="molecule type" value="Genomic_DNA"/>
</dbReference>
<evidence type="ECO:0000313" key="3">
    <source>
        <dbReference type="EMBL" id="KAK7056577.1"/>
    </source>
</evidence>
<protein>
    <recommendedName>
        <fullName evidence="5">HTH psq-type domain-containing protein</fullName>
    </recommendedName>
</protein>
<dbReference type="Proteomes" id="UP001381693">
    <property type="component" value="Unassembled WGS sequence"/>
</dbReference>
<evidence type="ECO:0000313" key="4">
    <source>
        <dbReference type="Proteomes" id="UP001381693"/>
    </source>
</evidence>
<evidence type="ECO:0000256" key="1">
    <source>
        <dbReference type="ARBA" id="ARBA00004123"/>
    </source>
</evidence>
<name>A0AAN8WK93_HALRR</name>
<dbReference type="SUPFAM" id="SSF46689">
    <property type="entry name" value="Homeodomain-like"/>
    <property type="match status" value="1"/>
</dbReference>
<feature type="compositionally biased region" description="Polar residues" evidence="2">
    <location>
        <begin position="119"/>
        <end position="141"/>
    </location>
</feature>
<evidence type="ECO:0008006" key="5">
    <source>
        <dbReference type="Google" id="ProtNLM"/>
    </source>
</evidence>
<sequence>MENINEEKEESSALTTLCVGGNISDDIGIGVVNLKSGKNALVSDGTLSVLAIQKTASDVAEPPLKRKRTRIDLNTKFEIVEKFEGGQRTAVLSEEYGISQRRIYDFCVAVKKIRAAQNEGESSSRLAEQSVASQGDSVSKL</sequence>
<comment type="subcellular location">
    <subcellularLocation>
        <location evidence="1">Nucleus</location>
    </subcellularLocation>
</comment>
<keyword evidence="4" id="KW-1185">Reference proteome</keyword>
<evidence type="ECO:0000256" key="2">
    <source>
        <dbReference type="SAM" id="MobiDB-lite"/>
    </source>
</evidence>
<reference evidence="3 4" key="1">
    <citation type="submission" date="2023-11" db="EMBL/GenBank/DDBJ databases">
        <title>Halocaridina rubra genome assembly.</title>
        <authorList>
            <person name="Smith C."/>
        </authorList>
    </citation>
    <scope>NUCLEOTIDE SEQUENCE [LARGE SCALE GENOMIC DNA]</scope>
    <source>
        <strain evidence="3">EP-1</strain>
        <tissue evidence="3">Whole</tissue>
    </source>
</reference>
<feature type="region of interest" description="Disordered" evidence="2">
    <location>
        <begin position="117"/>
        <end position="141"/>
    </location>
</feature>
<organism evidence="3 4">
    <name type="scientific">Halocaridina rubra</name>
    <name type="common">Hawaiian red shrimp</name>
    <dbReference type="NCBI Taxonomy" id="373956"/>
    <lineage>
        <taxon>Eukaryota</taxon>
        <taxon>Metazoa</taxon>
        <taxon>Ecdysozoa</taxon>
        <taxon>Arthropoda</taxon>
        <taxon>Crustacea</taxon>
        <taxon>Multicrustacea</taxon>
        <taxon>Malacostraca</taxon>
        <taxon>Eumalacostraca</taxon>
        <taxon>Eucarida</taxon>
        <taxon>Decapoda</taxon>
        <taxon>Pleocyemata</taxon>
        <taxon>Caridea</taxon>
        <taxon>Atyoidea</taxon>
        <taxon>Atyidae</taxon>
        <taxon>Halocaridina</taxon>
    </lineage>
</organism>
<dbReference type="InterPro" id="IPR009057">
    <property type="entry name" value="Homeodomain-like_sf"/>
</dbReference>
<gene>
    <name evidence="3" type="ORF">SK128_021533</name>
</gene>
<feature type="non-terminal residue" evidence="3">
    <location>
        <position position="141"/>
    </location>
</feature>